<gene>
    <name evidence="2" type="ORF">AABB31_02830</name>
</gene>
<reference evidence="2 3" key="2">
    <citation type="submission" date="2024-08" db="EMBL/GenBank/DDBJ databases">
        <title>Phylogenomic analyses of a clade within the roseobacter group suggest taxonomic reassignments of species of the genera Aestuariivita, Citreicella, Loktanella, Nautella, Pelagibaca, Ruegeria, Thalassobius, Thiobacimonas and Tropicibacter, and the proposal o.</title>
        <authorList>
            <person name="Jeon C.O."/>
        </authorList>
    </citation>
    <scope>NUCLEOTIDE SEQUENCE [LARGE SCALE GENOMIC DNA]</scope>
    <source>
        <strain evidence="2 3">SS1-5</strain>
    </source>
</reference>
<protein>
    <submittedName>
        <fullName evidence="2">Uncharacterized protein</fullName>
    </submittedName>
</protein>
<feature type="compositionally biased region" description="Polar residues" evidence="1">
    <location>
        <begin position="68"/>
        <end position="81"/>
    </location>
</feature>
<proteinExistence type="predicted"/>
<sequence>MFIEHIPTKDGVLIDQSATSRLLALYQKFSKTDRSHNEEATKERNENTRTSSNNRFPQVDEIVDRLNTRTQVTSLSGHSDN</sequence>
<dbReference type="Proteomes" id="UP001470809">
    <property type="component" value="Chromosome"/>
</dbReference>
<name>A0AAN0MAB3_9RHOB</name>
<accession>A0AAN0MAB3</accession>
<reference evidence="3" key="1">
    <citation type="submission" date="2024-04" db="EMBL/GenBank/DDBJ databases">
        <title>Phylogenomic analyses of a clade within the roseobacter group suggest taxonomic reassignments of species of the genera Aestuariivita, Citreicella, Loktanella, Nautella, Pelagibaca, Ruegeria, Thalassobius, Thiobacimonas and Tropicibacter, and the proposal o.</title>
        <authorList>
            <person name="Jeon C.O."/>
        </authorList>
    </citation>
    <scope>NUCLEOTIDE SEQUENCE [LARGE SCALE GENOMIC DNA]</scope>
    <source>
        <strain evidence="3">SS1-5</strain>
    </source>
</reference>
<keyword evidence="3" id="KW-1185">Reference proteome</keyword>
<dbReference type="EMBL" id="CP151767">
    <property type="protein sequence ID" value="WZU67910.1"/>
    <property type="molecule type" value="Genomic_DNA"/>
</dbReference>
<dbReference type="AlphaFoldDB" id="A0AAN0MAB3"/>
<dbReference type="KEGG" id="yrh:AABB31_02830"/>
<evidence type="ECO:0000313" key="3">
    <source>
        <dbReference type="Proteomes" id="UP001470809"/>
    </source>
</evidence>
<evidence type="ECO:0000256" key="1">
    <source>
        <dbReference type="SAM" id="MobiDB-lite"/>
    </source>
</evidence>
<feature type="compositionally biased region" description="Basic and acidic residues" evidence="1">
    <location>
        <begin position="31"/>
        <end position="47"/>
    </location>
</feature>
<organism evidence="2 3">
    <name type="scientific">Yoonia rhodophyticola</name>
    <dbReference type="NCBI Taxonomy" id="3137370"/>
    <lineage>
        <taxon>Bacteria</taxon>
        <taxon>Pseudomonadati</taxon>
        <taxon>Pseudomonadota</taxon>
        <taxon>Alphaproteobacteria</taxon>
        <taxon>Rhodobacterales</taxon>
        <taxon>Paracoccaceae</taxon>
        <taxon>Yoonia</taxon>
    </lineage>
</organism>
<evidence type="ECO:0000313" key="2">
    <source>
        <dbReference type="EMBL" id="WZU67910.1"/>
    </source>
</evidence>
<feature type="region of interest" description="Disordered" evidence="1">
    <location>
        <begin position="31"/>
        <end position="81"/>
    </location>
</feature>
<dbReference type="RefSeq" id="WP_342077204.1">
    <property type="nucleotide sequence ID" value="NZ_CP151767.2"/>
</dbReference>